<proteinExistence type="predicted"/>
<accession>A0A916A0Q4</accession>
<dbReference type="EMBL" id="CAGKOT010000089">
    <property type="protein sequence ID" value="CAB5394513.1"/>
    <property type="molecule type" value="Genomic_DNA"/>
</dbReference>
<evidence type="ECO:0000313" key="2">
    <source>
        <dbReference type="Proteomes" id="UP000684084"/>
    </source>
</evidence>
<evidence type="ECO:0000313" key="1">
    <source>
        <dbReference type="EMBL" id="CAB5394513.1"/>
    </source>
</evidence>
<sequence length="91" mass="10886">MKQVQVFAGKTSLELNTIWNIFDDKNRSNVFYDDIYLVHQPTSRSHELEFTIDNEKFQEVVCHDERIGGNDEWIIELIDTHLFQYLYDTSK</sequence>
<dbReference type="AlphaFoldDB" id="A0A916A0Q4"/>
<gene>
    <name evidence="1" type="ORF">CHRIB12_LOCUS23365</name>
</gene>
<name>A0A916A0Q4_9GLOM</name>
<organism evidence="1 2">
    <name type="scientific">Rhizophagus irregularis</name>
    <dbReference type="NCBI Taxonomy" id="588596"/>
    <lineage>
        <taxon>Eukaryota</taxon>
        <taxon>Fungi</taxon>
        <taxon>Fungi incertae sedis</taxon>
        <taxon>Mucoromycota</taxon>
        <taxon>Glomeromycotina</taxon>
        <taxon>Glomeromycetes</taxon>
        <taxon>Glomerales</taxon>
        <taxon>Glomeraceae</taxon>
        <taxon>Rhizophagus</taxon>
    </lineage>
</organism>
<dbReference type="VEuPathDB" id="FungiDB:RhiirFUN_011931"/>
<dbReference type="Proteomes" id="UP000684084">
    <property type="component" value="Unassembled WGS sequence"/>
</dbReference>
<dbReference type="OrthoDB" id="2328501at2759"/>
<protein>
    <submittedName>
        <fullName evidence="1">Uncharacterized protein</fullName>
    </submittedName>
</protein>
<reference evidence="1" key="1">
    <citation type="submission" date="2020-05" db="EMBL/GenBank/DDBJ databases">
        <authorList>
            <person name="Rincon C."/>
            <person name="Sanders R I."/>
            <person name="Robbins C."/>
            <person name="Chaturvedi A."/>
        </authorList>
    </citation>
    <scope>NUCLEOTIDE SEQUENCE</scope>
    <source>
        <strain evidence="1">CHB12</strain>
    </source>
</reference>
<comment type="caution">
    <text evidence="1">The sequence shown here is derived from an EMBL/GenBank/DDBJ whole genome shotgun (WGS) entry which is preliminary data.</text>
</comment>